<evidence type="ECO:0000313" key="2">
    <source>
        <dbReference type="Proteomes" id="UP001207742"/>
    </source>
</evidence>
<evidence type="ECO:0000313" key="1">
    <source>
        <dbReference type="EMBL" id="MCW3486384.1"/>
    </source>
</evidence>
<dbReference type="EMBL" id="JAPDNS010000002">
    <property type="protein sequence ID" value="MCW3486384.1"/>
    <property type="molecule type" value="Genomic_DNA"/>
</dbReference>
<proteinExistence type="predicted"/>
<comment type="caution">
    <text evidence="1">The sequence shown here is derived from an EMBL/GenBank/DDBJ whole genome shotgun (WGS) entry which is preliminary data.</text>
</comment>
<accession>A0ABT3IRP4</accession>
<dbReference type="RefSeq" id="WP_264733200.1">
    <property type="nucleotide sequence ID" value="NZ_JAPDNR010000001.1"/>
</dbReference>
<dbReference type="Proteomes" id="UP001207742">
    <property type="component" value="Unassembled WGS sequence"/>
</dbReference>
<gene>
    <name evidence="1" type="ORF">OL497_20960</name>
</gene>
<organism evidence="1 2">
    <name type="scientific">Chitinophaga nivalis</name>
    <dbReference type="NCBI Taxonomy" id="2991709"/>
    <lineage>
        <taxon>Bacteria</taxon>
        <taxon>Pseudomonadati</taxon>
        <taxon>Bacteroidota</taxon>
        <taxon>Chitinophagia</taxon>
        <taxon>Chitinophagales</taxon>
        <taxon>Chitinophagaceae</taxon>
        <taxon>Chitinophaga</taxon>
    </lineage>
</organism>
<reference evidence="1 2" key="1">
    <citation type="submission" date="2022-10" db="EMBL/GenBank/DDBJ databases">
        <title>Chitinophaga nivalis PC15 sp. nov., isolated from Pyeongchang county, South Korea.</title>
        <authorList>
            <person name="Trinh H.N."/>
        </authorList>
    </citation>
    <scope>NUCLEOTIDE SEQUENCE [LARGE SCALE GENOMIC DNA]</scope>
    <source>
        <strain evidence="1 2">PC14</strain>
    </source>
</reference>
<sequence>MNIVKIQEIIPDTGNKILTATLAAADECVALMDSGEVVRYKGSGPGEHLFSTKSSLGYQDGGFDMTAPSTIYTLDNIVVIVNDYKRHGYIHYPGKYAAIHLWREDYYAEISRYAIALYKDAQGIPHIIYAVAWNHVQIMNLDTLQVLTAAKSLITVDAEERHIAFYENYKEPNRLPWPSAYDYFFGGLLMSPDRTHFLSAGWRWGSSDSYSIYEIDHFIHHHRISEKNVSHWEHNNRAVCWIDATTVAVTFHPVKDDDEGAIPDAPCEVYFYQVGGATPELERKIKIPDVDILTGEMHYIPALQAILFFGAASGVTLFSLEGAVLLRDAALQADAYYPDSHLLLKVIDGKIIVFQLQL</sequence>
<keyword evidence="2" id="KW-1185">Reference proteome</keyword>
<name>A0ABT3IRP4_9BACT</name>
<protein>
    <submittedName>
        <fullName evidence="1">Uncharacterized protein</fullName>
    </submittedName>
</protein>